<dbReference type="SUPFAM" id="SSF52743">
    <property type="entry name" value="Subtilisin-like"/>
    <property type="match status" value="1"/>
</dbReference>
<keyword evidence="2 5" id="KW-0645">Protease</keyword>
<feature type="domain" description="Peptidase S8/S53" evidence="6">
    <location>
        <begin position="339"/>
        <end position="575"/>
    </location>
</feature>
<dbReference type="STRING" id="478744.SAMN05444359_108104"/>
<dbReference type="Proteomes" id="UP000199021">
    <property type="component" value="Unassembled WGS sequence"/>
</dbReference>
<dbReference type="PANTHER" id="PTHR43806:SF11">
    <property type="entry name" value="CEREVISIN-RELATED"/>
    <property type="match status" value="1"/>
</dbReference>
<organism evidence="7 8">
    <name type="scientific">Neolewinella agarilytica</name>
    <dbReference type="NCBI Taxonomy" id="478744"/>
    <lineage>
        <taxon>Bacteria</taxon>
        <taxon>Pseudomonadati</taxon>
        <taxon>Bacteroidota</taxon>
        <taxon>Saprospiria</taxon>
        <taxon>Saprospirales</taxon>
        <taxon>Lewinellaceae</taxon>
        <taxon>Neolewinella</taxon>
    </lineage>
</organism>
<sequence length="614" mass="67083">MAHLFIVLNYNTMRITKLFYLSLVCVVLTWAACEDDDMPTPQCDYTVPDIALSDGNCSPQLLEFFKINEEQQGVIPDLPKDCPSASPWGRTFRIEPTNNGDIDIHFYNGTRAWANIQVFGVEGCTTDFVEALTSCIFTNAAAQIIPITGATGFTDIYVTVDLVTSGPGTNLEPYFPDDPQQGGEYIAFGAFNESPGHNNSFSYRGISPQNELERLDFSCDGGSTQRVIIGTCNPNLDLNSWKQEIGLEESECYDSPEGMVCAMDVPPGLDPDLTGNALAKKRPRQNTDDYYVDEDFIISIPAPGTNGLQDIDFLEQRKQTEFLECLVFQLGEGSTADEGDQLVVTMIDSGIELGGNWDEVWGNHVNKFLKFAPYLDTGLYGYDFFNAKNVPDDETGHGTNTAGALIGTYTGDLPLTVVHHKIFGPDGNSTYFGAVVATWEAAKMKSDVINMSWGAYPDERPDALACAIGFARSQGCIVVAAAGNDQENLDFRPQYPAVFSLEFDNVVTVGSYLYIPGSDALEVDRVEEFSNFSPGSVTLGGYLSAKTPTYGGTDFNFLAGTSISAPLVSSRIAKSLGRGEDVATYLFNQQQSGNLIDDFVLGRWQPICPTFDDF</sequence>
<dbReference type="InterPro" id="IPR000209">
    <property type="entry name" value="Peptidase_S8/S53_dom"/>
</dbReference>
<evidence type="ECO:0000313" key="8">
    <source>
        <dbReference type="Proteomes" id="UP000199021"/>
    </source>
</evidence>
<dbReference type="InterPro" id="IPR015500">
    <property type="entry name" value="Peptidase_S8_subtilisin-rel"/>
</dbReference>
<evidence type="ECO:0000259" key="6">
    <source>
        <dbReference type="Pfam" id="PF00082"/>
    </source>
</evidence>
<gene>
    <name evidence="7" type="ORF">SAMN05444359_108104</name>
</gene>
<feature type="active site" description="Charge relay system" evidence="5">
    <location>
        <position position="348"/>
    </location>
</feature>
<evidence type="ECO:0000256" key="5">
    <source>
        <dbReference type="PROSITE-ProRule" id="PRU01240"/>
    </source>
</evidence>
<keyword evidence="3 5" id="KW-0378">Hydrolase</keyword>
<accession>A0A1H9F678</accession>
<dbReference type="RefSeq" id="WP_090167517.1">
    <property type="nucleotide sequence ID" value="NZ_FOFB01000008.1"/>
</dbReference>
<dbReference type="PANTHER" id="PTHR43806">
    <property type="entry name" value="PEPTIDASE S8"/>
    <property type="match status" value="1"/>
</dbReference>
<reference evidence="8" key="1">
    <citation type="submission" date="2016-10" db="EMBL/GenBank/DDBJ databases">
        <authorList>
            <person name="Varghese N."/>
            <person name="Submissions S."/>
        </authorList>
    </citation>
    <scope>NUCLEOTIDE SEQUENCE [LARGE SCALE GENOMIC DNA]</scope>
    <source>
        <strain evidence="8">DSM 24740</strain>
    </source>
</reference>
<evidence type="ECO:0000256" key="2">
    <source>
        <dbReference type="ARBA" id="ARBA00022670"/>
    </source>
</evidence>
<feature type="active site" description="Charge relay system" evidence="5">
    <location>
        <position position="397"/>
    </location>
</feature>
<name>A0A1H9F678_9BACT</name>
<dbReference type="GO" id="GO:0006508">
    <property type="term" value="P:proteolysis"/>
    <property type="evidence" value="ECO:0007669"/>
    <property type="project" value="UniProtKB-KW"/>
</dbReference>
<protein>
    <submittedName>
        <fullName evidence="7">Subtilase family protein</fullName>
    </submittedName>
</protein>
<dbReference type="InterPro" id="IPR036852">
    <property type="entry name" value="Peptidase_S8/S53_dom_sf"/>
</dbReference>
<proteinExistence type="inferred from homology"/>
<dbReference type="PRINTS" id="PR00723">
    <property type="entry name" value="SUBTILISIN"/>
</dbReference>
<dbReference type="InParanoid" id="A0A1H9F678"/>
<dbReference type="GO" id="GO:0004252">
    <property type="term" value="F:serine-type endopeptidase activity"/>
    <property type="evidence" value="ECO:0007669"/>
    <property type="project" value="UniProtKB-UniRule"/>
</dbReference>
<dbReference type="PROSITE" id="PS51892">
    <property type="entry name" value="SUBTILASE"/>
    <property type="match status" value="1"/>
</dbReference>
<dbReference type="Gene3D" id="3.40.50.200">
    <property type="entry name" value="Peptidase S8/S53 domain"/>
    <property type="match status" value="1"/>
</dbReference>
<dbReference type="Pfam" id="PF00082">
    <property type="entry name" value="Peptidase_S8"/>
    <property type="match status" value="1"/>
</dbReference>
<keyword evidence="8" id="KW-1185">Reference proteome</keyword>
<dbReference type="EMBL" id="FOFB01000008">
    <property type="protein sequence ID" value="SEQ33496.1"/>
    <property type="molecule type" value="Genomic_DNA"/>
</dbReference>
<dbReference type="InterPro" id="IPR050131">
    <property type="entry name" value="Peptidase_S8_subtilisin-like"/>
</dbReference>
<evidence type="ECO:0000256" key="3">
    <source>
        <dbReference type="ARBA" id="ARBA00022801"/>
    </source>
</evidence>
<evidence type="ECO:0000256" key="4">
    <source>
        <dbReference type="ARBA" id="ARBA00022825"/>
    </source>
</evidence>
<comment type="similarity">
    <text evidence="1 5">Belongs to the peptidase S8 family.</text>
</comment>
<evidence type="ECO:0000313" key="7">
    <source>
        <dbReference type="EMBL" id="SEQ33496.1"/>
    </source>
</evidence>
<dbReference type="OrthoDB" id="1489298at2"/>
<feature type="active site" description="Charge relay system" evidence="5">
    <location>
        <position position="562"/>
    </location>
</feature>
<keyword evidence="4 5" id="KW-0720">Serine protease</keyword>
<dbReference type="AlphaFoldDB" id="A0A1H9F678"/>
<evidence type="ECO:0000256" key="1">
    <source>
        <dbReference type="ARBA" id="ARBA00011073"/>
    </source>
</evidence>